<gene>
    <name evidence="5" type="primary">100121407</name>
</gene>
<dbReference type="InterPro" id="IPR024826">
    <property type="entry name" value="DNA_pol_delta/II_ssu"/>
</dbReference>
<evidence type="ECO:0008006" key="7">
    <source>
        <dbReference type="Google" id="ProtNLM"/>
    </source>
</evidence>
<protein>
    <recommendedName>
        <fullName evidence="7">DNA polymerase delta small subunit</fullName>
    </recommendedName>
</protein>
<reference evidence="5" key="1">
    <citation type="submission" date="2021-01" db="UniProtKB">
        <authorList>
            <consortium name="EnsemblMetazoa"/>
        </authorList>
    </citation>
    <scope>IDENTIFICATION</scope>
</reference>
<dbReference type="KEGG" id="nvi:100121407"/>
<evidence type="ECO:0000256" key="2">
    <source>
        <dbReference type="ARBA" id="ARBA00022705"/>
    </source>
</evidence>
<accession>A0A7M7G5M6</accession>
<dbReference type="Proteomes" id="UP000002358">
    <property type="component" value="Chromosome 2"/>
</dbReference>
<dbReference type="Gene3D" id="2.40.50.430">
    <property type="match status" value="1"/>
</dbReference>
<sequence>MVQVEEKSNHEQKKCVFERATVKYTDQTDRFSKEGDNYTKQFASLYVKRLEELYPILKEKLTKKWGKDVHLIPLSDIEDQHGKRCAIIGTLYKHQPNKPSILQELSEEHQMTVPVPKPDYCSDEDQLFLEDQTSRIRLTGDKVNVRESVTGVVCAVIGSENQKSTFEVEDWCFADCPIGRSVTIKDKGKLVFISGLELASTPQNLPLNLLVEWLGGLAGDPELQEDEASIVRVVIAGNSIKGCADQHLSKGLLSGKAEDAAAAKDMANGTHRLDTFLETIGSNCCITLMPGQFDNTTLMMPQRAMHPASFPNARKLKSIKGVTNPWVGQVSERVIVGTSGQPIQNIQKVCGLDTLESIEWLERSLEWRHMCPTAPDTIPCMPFYKSDPFVLRECPDIYFSGNMEKFETKLYKGNNGQKVRLLCIPKFAKTQTAVLVDLQTLDAIPISFGAE</sequence>
<evidence type="ECO:0000259" key="4">
    <source>
        <dbReference type="Pfam" id="PF18018"/>
    </source>
</evidence>
<dbReference type="SMR" id="A0A7M7G5M6"/>
<name>A0A7M7G5M6_NASVI</name>
<dbReference type="EnsemblMetazoa" id="XM_001604969">
    <property type="protein sequence ID" value="XP_001605019"/>
    <property type="gene ID" value="LOC100121407"/>
</dbReference>
<comment type="similarity">
    <text evidence="1">Belongs to the DNA polymerase delta/II small subunit family.</text>
</comment>
<feature type="domain" description="DNA polymerase delta subunit OB-fold" evidence="4">
    <location>
        <begin position="41"/>
        <end position="171"/>
    </location>
</feature>
<organism evidence="5 6">
    <name type="scientific">Nasonia vitripennis</name>
    <name type="common">Parasitic wasp</name>
    <dbReference type="NCBI Taxonomy" id="7425"/>
    <lineage>
        <taxon>Eukaryota</taxon>
        <taxon>Metazoa</taxon>
        <taxon>Ecdysozoa</taxon>
        <taxon>Arthropoda</taxon>
        <taxon>Hexapoda</taxon>
        <taxon>Insecta</taxon>
        <taxon>Pterygota</taxon>
        <taxon>Neoptera</taxon>
        <taxon>Endopterygota</taxon>
        <taxon>Hymenoptera</taxon>
        <taxon>Apocrita</taxon>
        <taxon>Proctotrupomorpha</taxon>
        <taxon>Chalcidoidea</taxon>
        <taxon>Pteromalidae</taxon>
        <taxon>Pteromalinae</taxon>
        <taxon>Nasonia</taxon>
    </lineage>
</organism>
<feature type="domain" description="DNA polymerase alpha/delta/epsilon subunit B" evidence="3">
    <location>
        <begin position="190"/>
        <end position="407"/>
    </location>
</feature>
<dbReference type="PANTHER" id="PTHR10416:SF0">
    <property type="entry name" value="DNA POLYMERASE DELTA SUBUNIT 2"/>
    <property type="match status" value="1"/>
</dbReference>
<evidence type="ECO:0000259" key="3">
    <source>
        <dbReference type="Pfam" id="PF04042"/>
    </source>
</evidence>
<dbReference type="FunCoup" id="A0A7M7G5M6">
    <property type="interactions" value="986"/>
</dbReference>
<dbReference type="GO" id="GO:0043625">
    <property type="term" value="C:delta DNA polymerase complex"/>
    <property type="evidence" value="ECO:0007669"/>
    <property type="project" value="TreeGrafter"/>
</dbReference>
<keyword evidence="6" id="KW-1185">Reference proteome</keyword>
<dbReference type="GO" id="GO:0003677">
    <property type="term" value="F:DNA binding"/>
    <property type="evidence" value="ECO:0007669"/>
    <property type="project" value="InterPro"/>
</dbReference>
<dbReference type="OrthoDB" id="3763at2759"/>
<dbReference type="Pfam" id="PF18018">
    <property type="entry name" value="DNA_pol_D_N"/>
    <property type="match status" value="1"/>
</dbReference>
<evidence type="ECO:0000313" key="5">
    <source>
        <dbReference type="EnsemblMetazoa" id="XP_001605019"/>
    </source>
</evidence>
<dbReference type="AlphaFoldDB" id="A0A7M7G5M6"/>
<dbReference type="InParanoid" id="A0A7M7G5M6"/>
<dbReference type="InterPro" id="IPR040663">
    <property type="entry name" value="DNA_pol_D_N"/>
</dbReference>
<dbReference type="PANTHER" id="PTHR10416">
    <property type="entry name" value="DNA POLYMERASE DELTA SUBUNIT 2"/>
    <property type="match status" value="1"/>
</dbReference>
<dbReference type="InterPro" id="IPR007185">
    <property type="entry name" value="DNA_pol_a/d/e_bsu"/>
</dbReference>
<dbReference type="Pfam" id="PF04042">
    <property type="entry name" value="DNA_pol_E_B"/>
    <property type="match status" value="1"/>
</dbReference>
<dbReference type="Gene3D" id="3.60.21.50">
    <property type="match status" value="1"/>
</dbReference>
<evidence type="ECO:0000256" key="1">
    <source>
        <dbReference type="ARBA" id="ARBA00006035"/>
    </source>
</evidence>
<evidence type="ECO:0000313" key="6">
    <source>
        <dbReference type="Proteomes" id="UP000002358"/>
    </source>
</evidence>
<proteinExistence type="inferred from homology"/>
<dbReference type="GO" id="GO:0006271">
    <property type="term" value="P:DNA strand elongation involved in DNA replication"/>
    <property type="evidence" value="ECO:0007669"/>
    <property type="project" value="TreeGrafter"/>
</dbReference>
<dbReference type="OMA" id="WAGCNIQ"/>
<keyword evidence="2" id="KW-0235">DNA replication</keyword>